<keyword evidence="3" id="KW-0560">Oxidoreductase</keyword>
<evidence type="ECO:0000256" key="3">
    <source>
        <dbReference type="ARBA" id="ARBA00023002"/>
    </source>
</evidence>
<dbReference type="SUPFAM" id="SSF51905">
    <property type="entry name" value="FAD/NAD(P)-binding domain"/>
    <property type="match status" value="1"/>
</dbReference>
<comment type="caution">
    <text evidence="4">The sequence shown here is derived from an EMBL/GenBank/DDBJ whole genome shotgun (WGS) entry which is preliminary data.</text>
</comment>
<evidence type="ECO:0000313" key="4">
    <source>
        <dbReference type="EMBL" id="OMP06549.1"/>
    </source>
</evidence>
<dbReference type="Proteomes" id="UP000188268">
    <property type="component" value="Unassembled WGS sequence"/>
</dbReference>
<dbReference type="Gramene" id="OMP06549">
    <property type="protein sequence ID" value="OMP06549"/>
    <property type="gene ID" value="CCACVL1_01513"/>
</dbReference>
<proteinExistence type="predicted"/>
<organism evidence="4 5">
    <name type="scientific">Corchorus capsularis</name>
    <name type="common">Jute</name>
    <dbReference type="NCBI Taxonomy" id="210143"/>
    <lineage>
        <taxon>Eukaryota</taxon>
        <taxon>Viridiplantae</taxon>
        <taxon>Streptophyta</taxon>
        <taxon>Embryophyta</taxon>
        <taxon>Tracheophyta</taxon>
        <taxon>Spermatophyta</taxon>
        <taxon>Magnoliopsida</taxon>
        <taxon>eudicotyledons</taxon>
        <taxon>Gunneridae</taxon>
        <taxon>Pentapetalae</taxon>
        <taxon>rosids</taxon>
        <taxon>malvids</taxon>
        <taxon>Malvales</taxon>
        <taxon>Malvaceae</taxon>
        <taxon>Grewioideae</taxon>
        <taxon>Apeibeae</taxon>
        <taxon>Corchorus</taxon>
    </lineage>
</organism>
<sequence length="177" mass="20554">MLISSLVIPFPLFELQSKWVAGILSGWITLPSQEEMMDDIMAFYSSLEAAGIPKRYTHLMGDSLFEYSNWLATQCGCEEYEEWRKQMFYATAQNRIPRLETHRDEWDDHDLVLEAHEDFVNIDYETNIFGLFLELASGGSLLDLMKDHGGKIPEEHVKFYIQMILKGLVEIHSSERL</sequence>
<dbReference type="Gene3D" id="1.10.510.10">
    <property type="entry name" value="Transferase(Phosphotransferase) domain 1"/>
    <property type="match status" value="1"/>
</dbReference>
<dbReference type="Gene3D" id="3.50.50.60">
    <property type="entry name" value="FAD/NAD(P)-binding domain"/>
    <property type="match status" value="1"/>
</dbReference>
<gene>
    <name evidence="4" type="ORF">CCACVL1_01513</name>
</gene>
<evidence type="ECO:0000256" key="1">
    <source>
        <dbReference type="ARBA" id="ARBA00022630"/>
    </source>
</evidence>
<dbReference type="InterPro" id="IPR011009">
    <property type="entry name" value="Kinase-like_dom_sf"/>
</dbReference>
<reference evidence="4 5" key="1">
    <citation type="submission" date="2013-09" db="EMBL/GenBank/DDBJ databases">
        <title>Corchorus capsularis genome sequencing.</title>
        <authorList>
            <person name="Alam M."/>
            <person name="Haque M.S."/>
            <person name="Islam M.S."/>
            <person name="Emdad E.M."/>
            <person name="Islam M.M."/>
            <person name="Ahmed B."/>
            <person name="Halim A."/>
            <person name="Hossen Q.M.M."/>
            <person name="Hossain M.Z."/>
            <person name="Ahmed R."/>
            <person name="Khan M.M."/>
            <person name="Islam R."/>
            <person name="Rashid M.M."/>
            <person name="Khan S.A."/>
            <person name="Rahman M.S."/>
            <person name="Alam M."/>
        </authorList>
    </citation>
    <scope>NUCLEOTIDE SEQUENCE [LARGE SCALE GENOMIC DNA]</scope>
    <source>
        <strain evidence="5">cv. CVL-1</strain>
        <tissue evidence="4">Whole seedling</tissue>
    </source>
</reference>
<evidence type="ECO:0000313" key="5">
    <source>
        <dbReference type="Proteomes" id="UP000188268"/>
    </source>
</evidence>
<evidence type="ECO:0000256" key="2">
    <source>
        <dbReference type="ARBA" id="ARBA00022827"/>
    </source>
</evidence>
<dbReference type="InterPro" id="IPR050346">
    <property type="entry name" value="FMO-like"/>
</dbReference>
<protein>
    <recommendedName>
        <fullName evidence="6">Protein kinase domain-containing protein</fullName>
    </recommendedName>
</protein>
<dbReference type="GO" id="GO:0016491">
    <property type="term" value="F:oxidoreductase activity"/>
    <property type="evidence" value="ECO:0007669"/>
    <property type="project" value="UniProtKB-KW"/>
</dbReference>
<dbReference type="EMBL" id="AWWV01004876">
    <property type="protein sequence ID" value="OMP06549.1"/>
    <property type="molecule type" value="Genomic_DNA"/>
</dbReference>
<keyword evidence="5" id="KW-1185">Reference proteome</keyword>
<keyword evidence="2" id="KW-0274">FAD</keyword>
<dbReference type="OrthoDB" id="1728724at2759"/>
<evidence type="ECO:0008006" key="6">
    <source>
        <dbReference type="Google" id="ProtNLM"/>
    </source>
</evidence>
<dbReference type="InterPro" id="IPR036188">
    <property type="entry name" value="FAD/NAD-bd_sf"/>
</dbReference>
<keyword evidence="1" id="KW-0285">Flavoprotein</keyword>
<dbReference type="STRING" id="210143.A0A1R3KHK6"/>
<accession>A0A1R3KHK6</accession>
<dbReference type="PANTHER" id="PTHR23023">
    <property type="entry name" value="DIMETHYLANILINE MONOOXYGENASE"/>
    <property type="match status" value="1"/>
</dbReference>
<dbReference type="AlphaFoldDB" id="A0A1R3KHK6"/>
<name>A0A1R3KHK6_COCAP</name>
<dbReference type="SUPFAM" id="SSF56112">
    <property type="entry name" value="Protein kinase-like (PK-like)"/>
    <property type="match status" value="1"/>
</dbReference>